<dbReference type="SUPFAM" id="SSF53098">
    <property type="entry name" value="Ribonuclease H-like"/>
    <property type="match status" value="1"/>
</dbReference>
<dbReference type="InterPro" id="IPR002156">
    <property type="entry name" value="RNaseH_domain"/>
</dbReference>
<proteinExistence type="predicted"/>
<dbReference type="Gene3D" id="3.30.420.10">
    <property type="entry name" value="Ribonuclease H-like superfamily/Ribonuclease H"/>
    <property type="match status" value="1"/>
</dbReference>
<dbReference type="Pfam" id="PF13456">
    <property type="entry name" value="RVT_3"/>
    <property type="match status" value="1"/>
</dbReference>
<dbReference type="InterPro" id="IPR012337">
    <property type="entry name" value="RNaseH-like_sf"/>
</dbReference>
<dbReference type="InterPro" id="IPR036397">
    <property type="entry name" value="RNaseH_sf"/>
</dbReference>
<reference evidence="2" key="1">
    <citation type="submission" date="2019-09" db="EMBL/GenBank/DDBJ databases">
        <title>Draft genome information of white flower Hibiscus syriacus.</title>
        <authorList>
            <person name="Kim Y.-M."/>
        </authorList>
    </citation>
    <scope>NUCLEOTIDE SEQUENCE [LARGE SCALE GENOMIC DNA]</scope>
    <source>
        <strain evidence="2">YM2019G1</strain>
    </source>
</reference>
<dbReference type="EMBL" id="VEPZ02001327">
    <property type="protein sequence ID" value="KAE8680158.1"/>
    <property type="molecule type" value="Genomic_DNA"/>
</dbReference>
<organism evidence="2 3">
    <name type="scientific">Hibiscus syriacus</name>
    <name type="common">Rose of Sharon</name>
    <dbReference type="NCBI Taxonomy" id="106335"/>
    <lineage>
        <taxon>Eukaryota</taxon>
        <taxon>Viridiplantae</taxon>
        <taxon>Streptophyta</taxon>
        <taxon>Embryophyta</taxon>
        <taxon>Tracheophyta</taxon>
        <taxon>Spermatophyta</taxon>
        <taxon>Magnoliopsida</taxon>
        <taxon>eudicotyledons</taxon>
        <taxon>Gunneridae</taxon>
        <taxon>Pentapetalae</taxon>
        <taxon>rosids</taxon>
        <taxon>malvids</taxon>
        <taxon>Malvales</taxon>
        <taxon>Malvaceae</taxon>
        <taxon>Malvoideae</taxon>
        <taxon>Hibiscus</taxon>
    </lineage>
</organism>
<dbReference type="InterPro" id="IPR053151">
    <property type="entry name" value="RNase_H-like"/>
</dbReference>
<sequence length="203" mass="22706">MEGVATIIERSARLVQLTLQARMMDKPVVTKTAVFHRCSFHWMLPSSPWIRLNTDAAWTETDGRARCGVAKDSSGTWLFGFSKFIGICLIIDAELWGAFVGLTFAWNAGFRQVILELDSMEALRILKSDYNGTHSLRWHINELRRRNSCVQIQHVLRNGNKVADVLAKGASLANLDPILIDSPPISITKLLLEDMLVLDSVNG</sequence>
<evidence type="ECO:0000313" key="3">
    <source>
        <dbReference type="Proteomes" id="UP000436088"/>
    </source>
</evidence>
<evidence type="ECO:0000313" key="2">
    <source>
        <dbReference type="EMBL" id="KAE8680158.1"/>
    </source>
</evidence>
<gene>
    <name evidence="2" type="ORF">F3Y22_tig00111392pilonHSYRG00374</name>
</gene>
<name>A0A6A2XX12_HIBSY</name>
<dbReference type="PANTHER" id="PTHR47723">
    <property type="entry name" value="OS05G0353850 PROTEIN"/>
    <property type="match status" value="1"/>
</dbReference>
<evidence type="ECO:0000259" key="1">
    <source>
        <dbReference type="Pfam" id="PF13456"/>
    </source>
</evidence>
<protein>
    <recommendedName>
        <fullName evidence="1">RNase H type-1 domain-containing protein</fullName>
    </recommendedName>
</protein>
<keyword evidence="3" id="KW-1185">Reference proteome</keyword>
<dbReference type="GO" id="GO:0003676">
    <property type="term" value="F:nucleic acid binding"/>
    <property type="evidence" value="ECO:0007669"/>
    <property type="project" value="InterPro"/>
</dbReference>
<dbReference type="PANTHER" id="PTHR47723:SF19">
    <property type="entry name" value="POLYNUCLEOTIDYL TRANSFERASE, RIBONUCLEASE H-LIKE SUPERFAMILY PROTEIN"/>
    <property type="match status" value="1"/>
</dbReference>
<comment type="caution">
    <text evidence="2">The sequence shown here is derived from an EMBL/GenBank/DDBJ whole genome shotgun (WGS) entry which is preliminary data.</text>
</comment>
<feature type="domain" description="RNase H type-1" evidence="1">
    <location>
        <begin position="53"/>
        <end position="169"/>
    </location>
</feature>
<dbReference type="Proteomes" id="UP000436088">
    <property type="component" value="Unassembled WGS sequence"/>
</dbReference>
<dbReference type="AlphaFoldDB" id="A0A6A2XX12"/>
<dbReference type="GO" id="GO:0004523">
    <property type="term" value="F:RNA-DNA hybrid ribonuclease activity"/>
    <property type="evidence" value="ECO:0007669"/>
    <property type="project" value="InterPro"/>
</dbReference>
<dbReference type="CDD" id="cd06222">
    <property type="entry name" value="RNase_H_like"/>
    <property type="match status" value="1"/>
</dbReference>
<dbReference type="InterPro" id="IPR044730">
    <property type="entry name" value="RNase_H-like_dom_plant"/>
</dbReference>
<accession>A0A6A2XX12</accession>